<dbReference type="PANTHER" id="PTHR43075:SF1">
    <property type="entry name" value="FORMATE LYASE ACTIVATING ENZYME, PUTATIVE (AFU_ORTHOLOGUE AFUA_2G15630)-RELATED"/>
    <property type="match status" value="1"/>
</dbReference>
<dbReference type="SUPFAM" id="SSF102114">
    <property type="entry name" value="Radical SAM enzymes"/>
    <property type="match status" value="1"/>
</dbReference>
<feature type="binding site" evidence="5">
    <location>
        <position position="68"/>
    </location>
    <ligand>
        <name>[4Fe-4S] cluster</name>
        <dbReference type="ChEBI" id="CHEBI:49883"/>
        <note>4Fe-4S-S-AdoMet</note>
    </ligand>
</feature>
<keyword evidence="4 5" id="KW-0411">Iron-sulfur</keyword>
<dbReference type="GO" id="GO:0051536">
    <property type="term" value="F:iron-sulfur cluster binding"/>
    <property type="evidence" value="ECO:0007669"/>
    <property type="project" value="UniProtKB-KW"/>
</dbReference>
<dbReference type="Proteomes" id="UP001139365">
    <property type="component" value="Unassembled WGS sequence"/>
</dbReference>
<dbReference type="CDD" id="cd01335">
    <property type="entry name" value="Radical_SAM"/>
    <property type="match status" value="1"/>
</dbReference>
<protein>
    <submittedName>
        <fullName evidence="7">Radical SAM protein</fullName>
    </submittedName>
</protein>
<dbReference type="InterPro" id="IPR013785">
    <property type="entry name" value="Aldolase_TIM"/>
</dbReference>
<keyword evidence="2 5" id="KW-0479">Metal-binding</keyword>
<evidence type="ECO:0000256" key="3">
    <source>
        <dbReference type="ARBA" id="ARBA00023004"/>
    </source>
</evidence>
<keyword evidence="3 5" id="KW-0408">Iron</keyword>
<feature type="binding site" evidence="5">
    <location>
        <position position="61"/>
    </location>
    <ligand>
        <name>[4Fe-4S] cluster</name>
        <dbReference type="ChEBI" id="CHEBI:49883"/>
        <note>4Fe-4S-S-AdoMet</note>
    </ligand>
</feature>
<proteinExistence type="predicted"/>
<sequence length="298" mass="32688">MPHFSPCCLCPHVCGVLRQYGQTGFCGCGDRPVVARAAPHFWEEPCISGSRGSGAVFFSGCNLGCVFCQNRELSRGHAGFPVGTERLSEIFLELQEKGVHNINLVTPTPWAEFIPPALELAWEKGLWIPVVYNCGGYELPTVIDSLRGYVGVYLPDFKYMDPSLAAVLSGAPDYPEIAKASLDRMVAQRGEAVFDGDGMMIKGVIVRHLVLPGHTDDSVRILDYLHREYGNSIYISIMNQYTPMPGMTGELSRRLTDREYAEVVAYARGAGITNGFIQEGGTAEESFIPVWDGEGVVR</sequence>
<accession>A0AAE3FER0</accession>
<name>A0AAE3FER0_9BACT</name>
<dbReference type="GO" id="GO:0046872">
    <property type="term" value="F:metal ion binding"/>
    <property type="evidence" value="ECO:0007669"/>
    <property type="project" value="UniProtKB-KW"/>
</dbReference>
<dbReference type="PIRSF" id="PIRSF004869">
    <property type="entry name" value="PflX_prd"/>
    <property type="match status" value="1"/>
</dbReference>
<evidence type="ECO:0000313" key="8">
    <source>
        <dbReference type="Proteomes" id="UP001139365"/>
    </source>
</evidence>
<dbReference type="EMBL" id="JALEMU010000028">
    <property type="protein sequence ID" value="MCI5754976.1"/>
    <property type="molecule type" value="Genomic_DNA"/>
</dbReference>
<dbReference type="Pfam" id="PF04055">
    <property type="entry name" value="Radical_SAM"/>
    <property type="match status" value="1"/>
</dbReference>
<evidence type="ECO:0000256" key="2">
    <source>
        <dbReference type="ARBA" id="ARBA00022723"/>
    </source>
</evidence>
<organism evidence="7 8">
    <name type="scientific">Candidatus Colimorpha enterica</name>
    <dbReference type="NCBI Taxonomy" id="3083063"/>
    <lineage>
        <taxon>Bacteria</taxon>
        <taxon>Pseudomonadati</taxon>
        <taxon>Bacteroidota</taxon>
        <taxon>Bacteroidia</taxon>
        <taxon>Bacteroidales</taxon>
        <taxon>Candidatus Colimorpha</taxon>
    </lineage>
</organism>
<comment type="caution">
    <text evidence="7">The sequence shown here is derived from an EMBL/GenBank/DDBJ whole genome shotgun (WGS) entry which is preliminary data.</text>
</comment>
<dbReference type="InterPro" id="IPR016431">
    <property type="entry name" value="Pyrv-formate_lyase-activ_prd"/>
</dbReference>
<evidence type="ECO:0000256" key="5">
    <source>
        <dbReference type="PIRSR" id="PIRSR004869-50"/>
    </source>
</evidence>
<gene>
    <name evidence="7" type="ORF">MR241_01630</name>
</gene>
<feature type="binding site" evidence="5">
    <location>
        <position position="65"/>
    </location>
    <ligand>
        <name>[4Fe-4S] cluster</name>
        <dbReference type="ChEBI" id="CHEBI:49883"/>
        <note>4Fe-4S-S-AdoMet</note>
    </ligand>
</feature>
<dbReference type="PANTHER" id="PTHR43075">
    <property type="entry name" value="FORMATE LYASE ACTIVATING ENZYME, PUTATIVE (AFU_ORTHOLOGUE AFUA_2G15630)-RELATED"/>
    <property type="match status" value="1"/>
</dbReference>
<dbReference type="InterPro" id="IPR040085">
    <property type="entry name" value="MJ0674-like"/>
</dbReference>
<comment type="cofactor">
    <cofactor evidence="5">
        <name>[4Fe-4S] cluster</name>
        <dbReference type="ChEBI" id="CHEBI:49883"/>
    </cofactor>
    <text evidence="5">Binds 1 [4Fe-4S] cluster. The cluster is coordinated with 3 cysteines and an exchangeable S-adenosyl-L-methionine.</text>
</comment>
<evidence type="ECO:0000256" key="4">
    <source>
        <dbReference type="ARBA" id="ARBA00023014"/>
    </source>
</evidence>
<dbReference type="InterPro" id="IPR007197">
    <property type="entry name" value="rSAM"/>
</dbReference>
<reference evidence="7 8" key="1">
    <citation type="submission" date="2022-03" db="EMBL/GenBank/DDBJ databases">
        <title>Metagenome-assembled genomes from swine fecal metagenomes.</title>
        <authorList>
            <person name="Holman D.B."/>
            <person name="Kommadath A."/>
        </authorList>
    </citation>
    <scope>NUCLEOTIDE SEQUENCE [LARGE SCALE GENOMIC DNA]</scope>
    <source>
        <strain evidence="7">SUG147</strain>
    </source>
</reference>
<evidence type="ECO:0000313" key="7">
    <source>
        <dbReference type="EMBL" id="MCI5754976.1"/>
    </source>
</evidence>
<dbReference type="GO" id="GO:0003824">
    <property type="term" value="F:catalytic activity"/>
    <property type="evidence" value="ECO:0007669"/>
    <property type="project" value="InterPro"/>
</dbReference>
<dbReference type="InterPro" id="IPR058240">
    <property type="entry name" value="rSAM_sf"/>
</dbReference>
<feature type="domain" description="Radical SAM core" evidence="6">
    <location>
        <begin position="57"/>
        <end position="223"/>
    </location>
</feature>
<keyword evidence="1 5" id="KW-0949">S-adenosyl-L-methionine</keyword>
<dbReference type="AlphaFoldDB" id="A0AAE3FER0"/>
<dbReference type="SFLD" id="SFLDS00029">
    <property type="entry name" value="Radical_SAM"/>
    <property type="match status" value="1"/>
</dbReference>
<evidence type="ECO:0000259" key="6">
    <source>
        <dbReference type="Pfam" id="PF04055"/>
    </source>
</evidence>
<dbReference type="SFLD" id="SFLDG01099">
    <property type="entry name" value="Uncharacterised_Radical_SAM_Su"/>
    <property type="match status" value="1"/>
</dbReference>
<dbReference type="Gene3D" id="3.20.20.70">
    <property type="entry name" value="Aldolase class I"/>
    <property type="match status" value="1"/>
</dbReference>
<evidence type="ECO:0000256" key="1">
    <source>
        <dbReference type="ARBA" id="ARBA00022691"/>
    </source>
</evidence>